<dbReference type="InterPro" id="IPR050595">
    <property type="entry name" value="Bact_response_regulator"/>
</dbReference>
<dbReference type="Proteomes" id="UP000239735">
    <property type="component" value="Unassembled WGS sequence"/>
</dbReference>
<dbReference type="PANTHER" id="PTHR44591">
    <property type="entry name" value="STRESS RESPONSE REGULATOR PROTEIN 1"/>
    <property type="match status" value="1"/>
</dbReference>
<name>A0A2N9LM47_9BACT</name>
<dbReference type="AlphaFoldDB" id="A0A2N9LM47"/>
<dbReference type="PROSITE" id="PS50110">
    <property type="entry name" value="RESPONSE_REGULATORY"/>
    <property type="match status" value="1"/>
</dbReference>
<keyword evidence="1 2" id="KW-0597">Phosphoprotein</keyword>
<dbReference type="InterPro" id="IPR011006">
    <property type="entry name" value="CheY-like_superfamily"/>
</dbReference>
<dbReference type="OrthoDB" id="121690at2"/>
<feature type="domain" description="Response regulatory" evidence="3">
    <location>
        <begin position="21"/>
        <end position="137"/>
    </location>
</feature>
<evidence type="ECO:0000259" key="3">
    <source>
        <dbReference type="PROSITE" id="PS50110"/>
    </source>
</evidence>
<dbReference type="InterPro" id="IPR001789">
    <property type="entry name" value="Sig_transdc_resp-reg_receiver"/>
</dbReference>
<dbReference type="SMART" id="SM00448">
    <property type="entry name" value="REC"/>
    <property type="match status" value="1"/>
</dbReference>
<dbReference type="GO" id="GO:0000160">
    <property type="term" value="P:phosphorelay signal transduction system"/>
    <property type="evidence" value="ECO:0007669"/>
    <property type="project" value="InterPro"/>
</dbReference>
<accession>A0A2N9LM47</accession>
<dbReference type="SUPFAM" id="SSF52172">
    <property type="entry name" value="CheY-like"/>
    <property type="match status" value="1"/>
</dbReference>
<sequence>MNGTRNSPIVSNGHSPSSWARVLVVDDESAIADTIAKILTLSGYPAIAAYDGNDALETALLKPPELLITDVALPGMNGIELAVTIKRIFPDCKILLFSGQASTADLLATAGRAGHHFTLLNKPVPPEDLLTIVGAQLKANSAGRAITAA</sequence>
<feature type="modified residue" description="4-aspartylphosphate" evidence="2">
    <location>
        <position position="70"/>
    </location>
</feature>
<dbReference type="EMBL" id="OKRB01000103">
    <property type="protein sequence ID" value="SPE24340.1"/>
    <property type="molecule type" value="Genomic_DNA"/>
</dbReference>
<organism evidence="4 5">
    <name type="scientific">Candidatus Sulfuritelmatomonas gaucii</name>
    <dbReference type="NCBI Taxonomy" id="2043161"/>
    <lineage>
        <taxon>Bacteria</taxon>
        <taxon>Pseudomonadati</taxon>
        <taxon>Acidobacteriota</taxon>
        <taxon>Terriglobia</taxon>
        <taxon>Terriglobales</taxon>
        <taxon>Acidobacteriaceae</taxon>
        <taxon>Candidatus Sulfuritelmatomonas</taxon>
    </lineage>
</organism>
<dbReference type="PANTHER" id="PTHR44591:SF3">
    <property type="entry name" value="RESPONSE REGULATORY DOMAIN-CONTAINING PROTEIN"/>
    <property type="match status" value="1"/>
</dbReference>
<evidence type="ECO:0000313" key="4">
    <source>
        <dbReference type="EMBL" id="SPE24340.1"/>
    </source>
</evidence>
<dbReference type="Pfam" id="PF00072">
    <property type="entry name" value="Response_reg"/>
    <property type="match status" value="1"/>
</dbReference>
<evidence type="ECO:0000313" key="5">
    <source>
        <dbReference type="Proteomes" id="UP000239735"/>
    </source>
</evidence>
<evidence type="ECO:0000256" key="1">
    <source>
        <dbReference type="ARBA" id="ARBA00022553"/>
    </source>
</evidence>
<protein>
    <recommendedName>
        <fullName evidence="3">Response regulatory domain-containing protein</fullName>
    </recommendedName>
</protein>
<gene>
    <name evidence="4" type="ORF">SBA5_450004</name>
</gene>
<dbReference type="Gene3D" id="3.40.50.2300">
    <property type="match status" value="1"/>
</dbReference>
<reference evidence="5" key="1">
    <citation type="submission" date="2018-02" db="EMBL/GenBank/DDBJ databases">
        <authorList>
            <person name="Hausmann B."/>
        </authorList>
    </citation>
    <scope>NUCLEOTIDE SEQUENCE [LARGE SCALE GENOMIC DNA]</scope>
    <source>
        <strain evidence="5">Peat soil MAG SbA5</strain>
    </source>
</reference>
<proteinExistence type="predicted"/>
<evidence type="ECO:0000256" key="2">
    <source>
        <dbReference type="PROSITE-ProRule" id="PRU00169"/>
    </source>
</evidence>